<dbReference type="AlphaFoldDB" id="A0A0D8ZTU1"/>
<keyword evidence="2" id="KW-0605">Phycobilisome</keyword>
<accession>A0A0D8ZTU1</accession>
<gene>
    <name evidence="3" type="ORF">UH38_10405</name>
</gene>
<proteinExistence type="predicted"/>
<dbReference type="InterPro" id="IPR004155">
    <property type="entry name" value="PBS_lyase_HEAT"/>
</dbReference>
<protein>
    <submittedName>
        <fullName evidence="3">Phycocyanobilin lyase</fullName>
    </submittedName>
</protein>
<dbReference type="OrthoDB" id="454552at2"/>
<dbReference type="InterPro" id="IPR016024">
    <property type="entry name" value="ARM-type_fold"/>
</dbReference>
<dbReference type="GO" id="GO:0016491">
    <property type="term" value="F:oxidoreductase activity"/>
    <property type="evidence" value="ECO:0007669"/>
    <property type="project" value="TreeGrafter"/>
</dbReference>
<keyword evidence="3" id="KW-0456">Lyase</keyword>
<dbReference type="Pfam" id="PF03130">
    <property type="entry name" value="HEAT_PBS"/>
    <property type="match status" value="2"/>
</dbReference>
<comment type="caution">
    <text evidence="3">The sequence shown here is derived from an EMBL/GenBank/DDBJ whole genome shotgun (WGS) entry which is preliminary data.</text>
</comment>
<name>A0A0D8ZTU1_9CYAN</name>
<evidence type="ECO:0000256" key="1">
    <source>
        <dbReference type="ARBA" id="ARBA00022549"/>
    </source>
</evidence>
<dbReference type="PATRIC" id="fig|1618023.3.peg.3848"/>
<dbReference type="STRING" id="1618023.UH38_10405"/>
<dbReference type="SUPFAM" id="SSF48371">
    <property type="entry name" value="ARM repeat"/>
    <property type="match status" value="1"/>
</dbReference>
<keyword evidence="4" id="KW-1185">Reference proteome</keyword>
<dbReference type="PANTHER" id="PTHR12697">
    <property type="entry name" value="PBS LYASE HEAT-LIKE PROTEIN"/>
    <property type="match status" value="1"/>
</dbReference>
<evidence type="ECO:0000313" key="4">
    <source>
        <dbReference type="Proteomes" id="UP000032452"/>
    </source>
</evidence>
<dbReference type="GO" id="GO:0030089">
    <property type="term" value="C:phycobilisome"/>
    <property type="evidence" value="ECO:0007669"/>
    <property type="project" value="UniProtKB-KW"/>
</dbReference>
<dbReference type="PANTHER" id="PTHR12697:SF40">
    <property type="entry name" value="PHYCOCYANOBILIN LYASE SUBUNIT ALPHA"/>
    <property type="match status" value="1"/>
</dbReference>
<keyword evidence="1" id="KW-0042">Antenna complex</keyword>
<dbReference type="Gene3D" id="1.25.10.10">
    <property type="entry name" value="Leucine-rich Repeat Variant"/>
    <property type="match status" value="1"/>
</dbReference>
<reference evidence="3 4" key="1">
    <citation type="submission" date="2015-02" db="EMBL/GenBank/DDBJ databases">
        <title>Draft genome of a novel marine cyanobacterium (Chroococcales) isolated from South Atlantic Ocean.</title>
        <authorList>
            <person name="Rigonato J."/>
            <person name="Alvarenga D.O."/>
            <person name="Branco L.H."/>
            <person name="Varani A.M."/>
            <person name="Brandini F.P."/>
            <person name="Fiore M.F."/>
        </authorList>
    </citation>
    <scope>NUCLEOTIDE SEQUENCE [LARGE SCALE GENOMIC DNA]</scope>
    <source>
        <strain evidence="3 4">CENA595</strain>
    </source>
</reference>
<evidence type="ECO:0000313" key="3">
    <source>
        <dbReference type="EMBL" id="KJH71792.1"/>
    </source>
</evidence>
<dbReference type="RefSeq" id="WP_045054595.1">
    <property type="nucleotide sequence ID" value="NZ_CAWMDP010000042.1"/>
</dbReference>
<organism evidence="3 4">
    <name type="scientific">Aliterella atlantica CENA595</name>
    <dbReference type="NCBI Taxonomy" id="1618023"/>
    <lineage>
        <taxon>Bacteria</taxon>
        <taxon>Bacillati</taxon>
        <taxon>Cyanobacteriota</taxon>
        <taxon>Cyanophyceae</taxon>
        <taxon>Chroococcidiopsidales</taxon>
        <taxon>Aliterellaceae</taxon>
        <taxon>Aliterella</taxon>
    </lineage>
</organism>
<dbReference type="Pfam" id="PF13646">
    <property type="entry name" value="HEAT_2"/>
    <property type="match status" value="1"/>
</dbReference>
<dbReference type="GO" id="GO:0016829">
    <property type="term" value="F:lyase activity"/>
    <property type="evidence" value="ECO:0007669"/>
    <property type="project" value="UniProtKB-KW"/>
</dbReference>
<dbReference type="SMART" id="SM00567">
    <property type="entry name" value="EZ_HEAT"/>
    <property type="match status" value="5"/>
</dbReference>
<sequence>MLESSAQEQPEAIAQPLTVEQAIANLRSLDLSLRYYAAWWLGRFRVRESAAVEGLILALADEDHRTEMGDYPLRRNAARALGKIGDKQAVPGLIRCLDCSDYYVREAAAQSLGMLGDFTAVPPLMQLLSLGVDATAQVSGRPHAVEPCEAAIEALGSLGATQAVQLIQPFLNQPVAKVQYAAMRALYQLTGDDSYGQRLVQALAGDDLKLRRVVLADLGAVGYLPAAGAIASCAVENSFKLFALKGLLEHQSNSGTGLSDGALEVMGLMDSLL</sequence>
<dbReference type="Proteomes" id="UP000032452">
    <property type="component" value="Unassembled WGS sequence"/>
</dbReference>
<dbReference type="InterPro" id="IPR011989">
    <property type="entry name" value="ARM-like"/>
</dbReference>
<evidence type="ECO:0000256" key="2">
    <source>
        <dbReference type="ARBA" id="ARBA00022738"/>
    </source>
</evidence>
<dbReference type="EMBL" id="JYON01000009">
    <property type="protein sequence ID" value="KJH71792.1"/>
    <property type="molecule type" value="Genomic_DNA"/>
</dbReference>